<dbReference type="Proteomes" id="UP000281406">
    <property type="component" value="Unassembled WGS sequence"/>
</dbReference>
<protein>
    <submittedName>
        <fullName evidence="2">Receptor-type tyrosine-protein phosphatase F</fullName>
    </submittedName>
</protein>
<feature type="domain" description="Immunoglobulin I-set" evidence="1">
    <location>
        <begin position="2"/>
        <end position="58"/>
    </location>
</feature>
<dbReference type="Gene3D" id="2.60.40.10">
    <property type="entry name" value="Immunoglobulins"/>
    <property type="match status" value="1"/>
</dbReference>
<evidence type="ECO:0000259" key="1">
    <source>
        <dbReference type="Pfam" id="PF07679"/>
    </source>
</evidence>
<proteinExistence type="predicted"/>
<accession>A0A3N0XQ74</accession>
<organism evidence="2 3">
    <name type="scientific">Anabarilius grahami</name>
    <name type="common">Kanglang fish</name>
    <name type="synonym">Barilius grahami</name>
    <dbReference type="NCBI Taxonomy" id="495550"/>
    <lineage>
        <taxon>Eukaryota</taxon>
        <taxon>Metazoa</taxon>
        <taxon>Chordata</taxon>
        <taxon>Craniata</taxon>
        <taxon>Vertebrata</taxon>
        <taxon>Euteleostomi</taxon>
        <taxon>Actinopterygii</taxon>
        <taxon>Neopterygii</taxon>
        <taxon>Teleostei</taxon>
        <taxon>Ostariophysi</taxon>
        <taxon>Cypriniformes</taxon>
        <taxon>Xenocyprididae</taxon>
        <taxon>Xenocypridinae</taxon>
        <taxon>Xenocypridinae incertae sedis</taxon>
        <taxon>Anabarilius</taxon>
    </lineage>
</organism>
<comment type="caution">
    <text evidence="2">The sequence shown here is derived from an EMBL/GenBank/DDBJ whole genome shotgun (WGS) entry which is preliminary data.</text>
</comment>
<evidence type="ECO:0000313" key="3">
    <source>
        <dbReference type="Proteomes" id="UP000281406"/>
    </source>
</evidence>
<dbReference type="InterPro" id="IPR013783">
    <property type="entry name" value="Ig-like_fold"/>
</dbReference>
<gene>
    <name evidence="2" type="ORF">DPX16_19766</name>
</gene>
<reference evidence="2 3" key="1">
    <citation type="submission" date="2018-10" db="EMBL/GenBank/DDBJ databases">
        <title>Genome assembly for a Yunnan-Guizhou Plateau 3E fish, Anabarilius grahami (Regan), and its evolutionary and genetic applications.</title>
        <authorList>
            <person name="Jiang W."/>
        </authorList>
    </citation>
    <scope>NUCLEOTIDE SEQUENCE [LARGE SCALE GENOMIC DNA]</scope>
    <source>
        <strain evidence="2">AG-KIZ</strain>
        <tissue evidence="2">Muscle</tissue>
    </source>
</reference>
<dbReference type="Pfam" id="PF07679">
    <property type="entry name" value="I-set"/>
    <property type="match status" value="1"/>
</dbReference>
<dbReference type="AlphaFoldDB" id="A0A3N0XQ74"/>
<dbReference type="SUPFAM" id="SSF48726">
    <property type="entry name" value="Immunoglobulin"/>
    <property type="match status" value="1"/>
</dbReference>
<sequence length="131" mass="14697">MKKGKKVSSQRFEVIEFDDGSGSVLRIQPLRTHRDEAIYECTATNSVGEITTSAKLTVLEVLFREEEEENSAILKAGRMALLDAFHSEVDKLDAHRILQDRMNSIYSSLFIASNASFVSCSNAERPAQRRS</sequence>
<dbReference type="FunFam" id="2.60.40.10:FF:000023">
    <property type="entry name" value="receptor-type tyrosine-protein phosphatase delta isoform X2"/>
    <property type="match status" value="1"/>
</dbReference>
<keyword evidence="3" id="KW-1185">Reference proteome</keyword>
<evidence type="ECO:0000313" key="2">
    <source>
        <dbReference type="EMBL" id="ROJ13891.1"/>
    </source>
</evidence>
<dbReference type="EMBL" id="RJVU01064619">
    <property type="protein sequence ID" value="ROJ13891.1"/>
    <property type="molecule type" value="Genomic_DNA"/>
</dbReference>
<keyword evidence="2" id="KW-0675">Receptor</keyword>
<dbReference type="InterPro" id="IPR036179">
    <property type="entry name" value="Ig-like_dom_sf"/>
</dbReference>
<dbReference type="OrthoDB" id="10253954at2759"/>
<name>A0A3N0XQ74_ANAGA</name>
<dbReference type="InterPro" id="IPR013098">
    <property type="entry name" value="Ig_I-set"/>
</dbReference>